<dbReference type="EMBL" id="CAUEEQ010017736">
    <property type="protein sequence ID" value="CAJ0940656.1"/>
    <property type="molecule type" value="Genomic_DNA"/>
</dbReference>
<name>A0ABN9LK12_9NEOB</name>
<dbReference type="PROSITE" id="PS51597">
    <property type="entry name" value="SAM_HNMT"/>
    <property type="match status" value="1"/>
</dbReference>
<evidence type="ECO:0000256" key="4">
    <source>
        <dbReference type="ARBA" id="ARBA00022691"/>
    </source>
</evidence>
<comment type="caution">
    <text evidence="5">The sequence shown here is derived from an EMBL/GenBank/DDBJ whole genome shotgun (WGS) entry which is preliminary data.</text>
</comment>
<evidence type="ECO:0000313" key="6">
    <source>
        <dbReference type="Proteomes" id="UP001176940"/>
    </source>
</evidence>
<evidence type="ECO:0000256" key="3">
    <source>
        <dbReference type="ARBA" id="ARBA00022679"/>
    </source>
</evidence>
<comment type="subunit">
    <text evidence="1">Monomer.</text>
</comment>
<keyword evidence="4" id="KW-0949">S-adenosyl-L-methionine</keyword>
<accession>A0ABN9LK12</accession>
<reference evidence="5" key="1">
    <citation type="submission" date="2023-07" db="EMBL/GenBank/DDBJ databases">
        <authorList>
            <person name="Stuckert A."/>
        </authorList>
    </citation>
    <scope>NUCLEOTIDE SEQUENCE</scope>
</reference>
<evidence type="ECO:0000313" key="5">
    <source>
        <dbReference type="EMBL" id="CAJ0940656.1"/>
    </source>
</evidence>
<dbReference type="CDD" id="cd02440">
    <property type="entry name" value="AdoMet_MTases"/>
    <property type="match status" value="1"/>
</dbReference>
<dbReference type="SUPFAM" id="SSF53335">
    <property type="entry name" value="S-adenosyl-L-methionine-dependent methyltransferases"/>
    <property type="match status" value="1"/>
</dbReference>
<dbReference type="PIRSF" id="PIRSF016616">
    <property type="entry name" value="HHMT"/>
    <property type="match status" value="1"/>
</dbReference>
<keyword evidence="2" id="KW-0489">Methyltransferase</keyword>
<keyword evidence="6" id="KW-1185">Reference proteome</keyword>
<proteinExistence type="predicted"/>
<sequence>MHRHLPIRHYSIAPVSRGEIYSQAGTCTEAKKSTRTTPLLPPRCTGRNMETGMRSLLSDNSRYVESFRLFLENSTEHQCMQQYIESRLPDVVSSIGNGKTIINVLGVGSGSGEIDLKIFSKIQARYPGVPINTDIVEPSPEQMLSYKERVAKTPGLENINFNWHKKTSSEFELQVKKEKSERKYDFIHMIQMLYYVKDVPATLKFFRRLLAPNGKLLIILVSGKSGWSTLWKKYRSRLPLNDLCLYITAGDIAEMLSSDGAKYQSYELPSDMDISECFIHGDRNGDLLLDFLTETCEFNKNAPSALREEIIQDLKSPGCSSVKDGKTIFNNNLNALVVEGD</sequence>
<gene>
    <name evidence="5" type="ORF">RIMI_LOCUS8795726</name>
</gene>
<dbReference type="Proteomes" id="UP001176940">
    <property type="component" value="Unassembled WGS sequence"/>
</dbReference>
<keyword evidence="3" id="KW-0808">Transferase</keyword>
<evidence type="ECO:0008006" key="7">
    <source>
        <dbReference type="Google" id="ProtNLM"/>
    </source>
</evidence>
<dbReference type="Gene3D" id="3.40.50.150">
    <property type="entry name" value="Vaccinia Virus protein VP39"/>
    <property type="match status" value="1"/>
</dbReference>
<protein>
    <recommendedName>
        <fullName evidence="7">Histamine N-methyltransferase</fullName>
    </recommendedName>
</protein>
<dbReference type="Pfam" id="PF13489">
    <property type="entry name" value="Methyltransf_23"/>
    <property type="match status" value="1"/>
</dbReference>
<evidence type="ECO:0000256" key="2">
    <source>
        <dbReference type="ARBA" id="ARBA00022603"/>
    </source>
</evidence>
<dbReference type="InterPro" id="IPR029063">
    <property type="entry name" value="SAM-dependent_MTases_sf"/>
</dbReference>
<evidence type="ECO:0000256" key="1">
    <source>
        <dbReference type="ARBA" id="ARBA00011245"/>
    </source>
</evidence>
<organism evidence="5 6">
    <name type="scientific">Ranitomeya imitator</name>
    <name type="common">mimic poison frog</name>
    <dbReference type="NCBI Taxonomy" id="111125"/>
    <lineage>
        <taxon>Eukaryota</taxon>
        <taxon>Metazoa</taxon>
        <taxon>Chordata</taxon>
        <taxon>Craniata</taxon>
        <taxon>Vertebrata</taxon>
        <taxon>Euteleostomi</taxon>
        <taxon>Amphibia</taxon>
        <taxon>Batrachia</taxon>
        <taxon>Anura</taxon>
        <taxon>Neobatrachia</taxon>
        <taxon>Hyloidea</taxon>
        <taxon>Dendrobatidae</taxon>
        <taxon>Dendrobatinae</taxon>
        <taxon>Ranitomeya</taxon>
    </lineage>
</organism>
<dbReference type="InterPro" id="IPR016673">
    <property type="entry name" value="HHMT-like"/>
</dbReference>